<dbReference type="SUPFAM" id="SSF141694">
    <property type="entry name" value="AF2212/PG0164-like"/>
    <property type="match status" value="1"/>
</dbReference>
<evidence type="ECO:0000313" key="1">
    <source>
        <dbReference type="EMBL" id="GAA1967705.1"/>
    </source>
</evidence>
<organism evidence="1 2">
    <name type="scientific">Agromyces allii</name>
    <dbReference type="NCBI Taxonomy" id="393607"/>
    <lineage>
        <taxon>Bacteria</taxon>
        <taxon>Bacillati</taxon>
        <taxon>Actinomycetota</taxon>
        <taxon>Actinomycetes</taxon>
        <taxon>Micrococcales</taxon>
        <taxon>Microbacteriaceae</taxon>
        <taxon>Agromyces</taxon>
    </lineage>
</organism>
<sequence length="152" mass="16279">MAQFRAVVEPQEKMHGLEVPPAAVDELGGGKRPRITVTVNGHSWETRIAIMLGRNLIGLSNANRAAAGLVVGEVVDVRLDLADEPAAPDLPDDIAAALDADAAVRERFDAKTVSQRRQFVRVIDQAKTEATRERRIAKLVEELGGEPAPAAG</sequence>
<dbReference type="InterPro" id="IPR037079">
    <property type="entry name" value="AF2212/PG0164-like_sf"/>
</dbReference>
<keyword evidence="2" id="KW-1185">Reference proteome</keyword>
<dbReference type="Pfam" id="PF08922">
    <property type="entry name" value="DUF1905"/>
    <property type="match status" value="1"/>
</dbReference>
<dbReference type="Pfam" id="PF13376">
    <property type="entry name" value="OmdA"/>
    <property type="match status" value="1"/>
</dbReference>
<dbReference type="EMBL" id="BAAAMK010000013">
    <property type="protein sequence ID" value="GAA1967705.1"/>
    <property type="molecule type" value="Genomic_DNA"/>
</dbReference>
<name>A0ABP5CTQ3_9MICO</name>
<dbReference type="Gene3D" id="2.40.30.100">
    <property type="entry name" value="AF2212/PG0164-like"/>
    <property type="match status" value="1"/>
</dbReference>
<evidence type="ECO:0000313" key="2">
    <source>
        <dbReference type="Proteomes" id="UP001499954"/>
    </source>
</evidence>
<dbReference type="RefSeq" id="WP_157415672.1">
    <property type="nucleotide sequence ID" value="NZ_BAAAMK010000013.1"/>
</dbReference>
<protein>
    <recommendedName>
        <fullName evidence="3">DUF1905 domain-containing protein</fullName>
    </recommendedName>
</protein>
<dbReference type="Proteomes" id="UP001499954">
    <property type="component" value="Unassembled WGS sequence"/>
</dbReference>
<reference evidence="2" key="1">
    <citation type="journal article" date="2019" name="Int. J. Syst. Evol. Microbiol.">
        <title>The Global Catalogue of Microorganisms (GCM) 10K type strain sequencing project: providing services to taxonomists for standard genome sequencing and annotation.</title>
        <authorList>
            <consortium name="The Broad Institute Genomics Platform"/>
            <consortium name="The Broad Institute Genome Sequencing Center for Infectious Disease"/>
            <person name="Wu L."/>
            <person name="Ma J."/>
        </authorList>
    </citation>
    <scope>NUCLEOTIDE SEQUENCE [LARGE SCALE GENOMIC DNA]</scope>
    <source>
        <strain evidence="2">JCM 13584</strain>
    </source>
</reference>
<accession>A0ABP5CTQ3</accession>
<evidence type="ECO:0008006" key="3">
    <source>
        <dbReference type="Google" id="ProtNLM"/>
    </source>
</evidence>
<comment type="caution">
    <text evidence="1">The sequence shown here is derived from an EMBL/GenBank/DDBJ whole genome shotgun (WGS) entry which is preliminary data.</text>
</comment>
<gene>
    <name evidence="1" type="ORF">GCM10009717_38300</name>
</gene>
<dbReference type="InterPro" id="IPR015018">
    <property type="entry name" value="DUF1905"/>
</dbReference>
<proteinExistence type="predicted"/>